<feature type="binding site" evidence="8">
    <location>
        <position position="325"/>
    </location>
    <ligand>
        <name>Zn(2+)</name>
        <dbReference type="ChEBI" id="CHEBI:29105"/>
        <label>2</label>
    </ligand>
</feature>
<accession>A0A1E5HEV2</accession>
<organism evidence="9 10">
    <name type="scientific">Enterococcus ureilyticus</name>
    <dbReference type="NCBI Taxonomy" id="1131292"/>
    <lineage>
        <taxon>Bacteria</taxon>
        <taxon>Bacillati</taxon>
        <taxon>Bacillota</taxon>
        <taxon>Bacilli</taxon>
        <taxon>Lactobacillales</taxon>
        <taxon>Enterococcaceae</taxon>
        <taxon>Enterococcus</taxon>
    </lineage>
</organism>
<proteinExistence type="inferred from homology"/>
<evidence type="ECO:0000256" key="3">
    <source>
        <dbReference type="ARBA" id="ARBA00022670"/>
    </source>
</evidence>
<evidence type="ECO:0000313" key="10">
    <source>
        <dbReference type="Proteomes" id="UP000094469"/>
    </source>
</evidence>
<reference evidence="10" key="1">
    <citation type="submission" date="2016-09" db="EMBL/GenBank/DDBJ databases">
        <authorList>
            <person name="Gulvik C.A."/>
        </authorList>
    </citation>
    <scope>NUCLEOTIDE SEQUENCE [LARGE SCALE GENOMIC DNA]</scope>
    <source>
        <strain evidence="10">LMG 26676</strain>
    </source>
</reference>
<keyword evidence="4 8" id="KW-0479">Metal-binding</keyword>
<evidence type="ECO:0000256" key="5">
    <source>
        <dbReference type="ARBA" id="ARBA00022801"/>
    </source>
</evidence>
<comment type="similarity">
    <text evidence="1 6">Belongs to the peptidase M42 family.</text>
</comment>
<name>A0A1E5HEV2_9ENTE</name>
<evidence type="ECO:0000256" key="4">
    <source>
        <dbReference type="ARBA" id="ARBA00022723"/>
    </source>
</evidence>
<evidence type="ECO:0000256" key="8">
    <source>
        <dbReference type="PIRSR" id="PIRSR001123-2"/>
    </source>
</evidence>
<dbReference type="Gene3D" id="2.40.30.40">
    <property type="entry name" value="Peptidase M42, domain 2"/>
    <property type="match status" value="1"/>
</dbReference>
<keyword evidence="2" id="KW-0031">Aminopeptidase</keyword>
<feature type="binding site" evidence="8">
    <location>
        <position position="183"/>
    </location>
    <ligand>
        <name>Zn(2+)</name>
        <dbReference type="ChEBI" id="CHEBI:29105"/>
        <label>2</label>
    </ligand>
</feature>
<feature type="active site" description="Proton acceptor" evidence="7">
    <location>
        <position position="215"/>
    </location>
</feature>
<protein>
    <submittedName>
        <fullName evidence="9">Peptidase M42</fullName>
    </submittedName>
</protein>
<sequence length="358" mass="39182">MIKKESLHLIERLSNASGVSGFEDDVVAIAKEFSASFAQVTEDHIRNVYMKVGEQKADKPTIVFDAHSDEVGFIVQAIKPNGTLRFLPLGGWVPNTVPAHRVRIKTAQGKEIPGIIASKPPHFMTDAERKEVQTIDDMVIDVGCTSAQEVVDKLNIAIGDPVIPDVTFEYLEATDVMLGKAFDCRIGCACLLETLSELSKKESAFNLIGTMTAQEEVGERGATVAMNNVKPDLAIVFEGCPADDTFSEEYMIQSGLKRGPMLRNFDVSMITNPRFQRFAKEVADKYDLPMQSSVRKGGGTNGAIINLTNKGVPAIVIGVPVRYAHTHYGYVAYEDYQTAQQLAVAIVNELTADMIDSF</sequence>
<dbReference type="SUPFAM" id="SSF101821">
    <property type="entry name" value="Aminopeptidase/glucanase lid domain"/>
    <property type="match status" value="1"/>
</dbReference>
<evidence type="ECO:0000313" key="9">
    <source>
        <dbReference type="EMBL" id="OEG23487.1"/>
    </source>
</evidence>
<evidence type="ECO:0000256" key="7">
    <source>
        <dbReference type="PIRSR" id="PIRSR001123-1"/>
    </source>
</evidence>
<dbReference type="GO" id="GO:0046872">
    <property type="term" value="F:metal ion binding"/>
    <property type="evidence" value="ECO:0007669"/>
    <property type="project" value="UniProtKB-UniRule"/>
</dbReference>
<comment type="caution">
    <text evidence="9">The sequence shown here is derived from an EMBL/GenBank/DDBJ whole genome shotgun (WGS) entry which is preliminary data.</text>
</comment>
<evidence type="ECO:0000256" key="6">
    <source>
        <dbReference type="PIRNR" id="PIRNR001123"/>
    </source>
</evidence>
<dbReference type="SUPFAM" id="SSF53187">
    <property type="entry name" value="Zn-dependent exopeptidases"/>
    <property type="match status" value="1"/>
</dbReference>
<dbReference type="OrthoDB" id="9772053at2"/>
<keyword evidence="10" id="KW-1185">Reference proteome</keyword>
<gene>
    <name evidence="9" type="ORF">BCR24_12035</name>
</gene>
<keyword evidence="3" id="KW-0645">Protease</keyword>
<dbReference type="Pfam" id="PF05343">
    <property type="entry name" value="Peptidase_M42"/>
    <property type="match status" value="1"/>
</dbReference>
<dbReference type="InterPro" id="IPR051464">
    <property type="entry name" value="Peptidase_M42_aminopept"/>
</dbReference>
<dbReference type="GO" id="GO:0004177">
    <property type="term" value="F:aminopeptidase activity"/>
    <property type="evidence" value="ECO:0007669"/>
    <property type="project" value="UniProtKB-UniRule"/>
</dbReference>
<dbReference type="InterPro" id="IPR008007">
    <property type="entry name" value="Peptidase_M42"/>
</dbReference>
<dbReference type="EMBL" id="MIKC01000004">
    <property type="protein sequence ID" value="OEG23487.1"/>
    <property type="molecule type" value="Genomic_DNA"/>
</dbReference>
<dbReference type="AlphaFoldDB" id="A0A1E5HEV2"/>
<feature type="binding site" evidence="8">
    <location>
        <position position="238"/>
    </location>
    <ligand>
        <name>Zn(2+)</name>
        <dbReference type="ChEBI" id="CHEBI:29105"/>
        <label>1</label>
    </ligand>
</feature>
<feature type="binding site" evidence="8">
    <location>
        <position position="67"/>
    </location>
    <ligand>
        <name>Zn(2+)</name>
        <dbReference type="ChEBI" id="CHEBI:29105"/>
        <label>1</label>
    </ligand>
</feature>
<dbReference type="GO" id="GO:0006508">
    <property type="term" value="P:proteolysis"/>
    <property type="evidence" value="ECO:0007669"/>
    <property type="project" value="UniProtKB-KW"/>
</dbReference>
<dbReference type="PANTHER" id="PTHR32481:SF0">
    <property type="entry name" value="AMINOPEPTIDASE YPDE-RELATED"/>
    <property type="match status" value="1"/>
</dbReference>
<dbReference type="Proteomes" id="UP000094469">
    <property type="component" value="Unassembled WGS sequence"/>
</dbReference>
<dbReference type="Gene3D" id="3.40.630.10">
    <property type="entry name" value="Zn peptidases"/>
    <property type="match status" value="1"/>
</dbReference>
<evidence type="ECO:0000256" key="1">
    <source>
        <dbReference type="ARBA" id="ARBA00006272"/>
    </source>
</evidence>
<feature type="binding site" evidence="8">
    <location>
        <position position="216"/>
    </location>
    <ligand>
        <name>Zn(2+)</name>
        <dbReference type="ChEBI" id="CHEBI:29105"/>
        <label>2</label>
    </ligand>
</feature>
<dbReference type="RefSeq" id="WP_069639222.1">
    <property type="nucleotide sequence ID" value="NZ_JAFBEZ010000001.1"/>
</dbReference>
<comment type="cofactor">
    <cofactor evidence="8">
        <name>a divalent metal cation</name>
        <dbReference type="ChEBI" id="CHEBI:60240"/>
    </cofactor>
    <text evidence="8">Binds 2 divalent metal cations per subunit.</text>
</comment>
<dbReference type="PANTHER" id="PTHR32481">
    <property type="entry name" value="AMINOPEPTIDASE"/>
    <property type="match status" value="1"/>
</dbReference>
<evidence type="ECO:0000256" key="2">
    <source>
        <dbReference type="ARBA" id="ARBA00022438"/>
    </source>
</evidence>
<dbReference type="PIRSF" id="PIRSF001123">
    <property type="entry name" value="PepA_GA"/>
    <property type="match status" value="1"/>
</dbReference>
<feature type="binding site" evidence="8">
    <location>
        <position position="183"/>
    </location>
    <ligand>
        <name>Zn(2+)</name>
        <dbReference type="ChEBI" id="CHEBI:29105"/>
        <label>1</label>
    </ligand>
</feature>
<dbReference type="STRING" id="1131292.BCR24_12035"/>
<keyword evidence="5" id="KW-0378">Hydrolase</keyword>
<dbReference type="InterPro" id="IPR023367">
    <property type="entry name" value="Peptidase_M42_dom2"/>
</dbReference>